<keyword evidence="2 6" id="KW-0808">Transferase</keyword>
<reference evidence="6 7" key="1">
    <citation type="submission" date="2019-11" db="EMBL/GenBank/DDBJ databases">
        <authorList>
            <person name="Criscuolo A."/>
        </authorList>
    </citation>
    <scope>NUCLEOTIDE SEQUENCE [LARGE SCALE GENOMIC DNA]</scope>
    <source>
        <strain evidence="6">CIP111667</strain>
    </source>
</reference>
<protein>
    <submittedName>
        <fullName evidence="6">Glycogen synthase</fullName>
        <ecNumber evidence="6">2.4.1.11</ecNumber>
    </submittedName>
</protein>
<name>A0A7M4DNV4_9MICO</name>
<organism evidence="6 7">
    <name type="scientific">Occultella aeris</name>
    <dbReference type="NCBI Taxonomy" id="2761496"/>
    <lineage>
        <taxon>Bacteria</taxon>
        <taxon>Bacillati</taxon>
        <taxon>Actinomycetota</taxon>
        <taxon>Actinomycetes</taxon>
        <taxon>Micrococcales</taxon>
        <taxon>Ruaniaceae</taxon>
        <taxon>Occultella</taxon>
    </lineage>
</organism>
<feature type="domain" description="Glycosyl transferase family 1" evidence="4">
    <location>
        <begin position="310"/>
        <end position="468"/>
    </location>
</feature>
<dbReference type="Proteomes" id="UP000419743">
    <property type="component" value="Unassembled WGS sequence"/>
</dbReference>
<keyword evidence="7" id="KW-1185">Reference proteome</keyword>
<comment type="caution">
    <text evidence="6">The sequence shown here is derived from an EMBL/GenBank/DDBJ whole genome shotgun (WGS) entry which is preliminary data.</text>
</comment>
<feature type="domain" description="Glycosyltransferase subfamily 4-like N-terminal" evidence="5">
    <location>
        <begin position="178"/>
        <end position="286"/>
    </location>
</feature>
<dbReference type="SUPFAM" id="SSF53756">
    <property type="entry name" value="UDP-Glycosyltransferase/glycogen phosphorylase"/>
    <property type="match status" value="1"/>
</dbReference>
<evidence type="ECO:0000259" key="5">
    <source>
        <dbReference type="Pfam" id="PF13439"/>
    </source>
</evidence>
<dbReference type="RefSeq" id="WP_197522676.1">
    <property type="nucleotide sequence ID" value="NZ_CACRYJ010000056.1"/>
</dbReference>
<evidence type="ECO:0000256" key="1">
    <source>
        <dbReference type="ARBA" id="ARBA00022676"/>
    </source>
</evidence>
<evidence type="ECO:0000313" key="6">
    <source>
        <dbReference type="EMBL" id="VZO39140.1"/>
    </source>
</evidence>
<proteinExistence type="predicted"/>
<evidence type="ECO:0000313" key="7">
    <source>
        <dbReference type="Proteomes" id="UP000419743"/>
    </source>
</evidence>
<dbReference type="InterPro" id="IPR028098">
    <property type="entry name" value="Glyco_trans_4-like_N"/>
</dbReference>
<evidence type="ECO:0000259" key="4">
    <source>
        <dbReference type="Pfam" id="PF00534"/>
    </source>
</evidence>
<accession>A0A7M4DNV4</accession>
<gene>
    <name evidence="6" type="ORF">HALOF300_03835</name>
</gene>
<dbReference type="Pfam" id="PF00534">
    <property type="entry name" value="Glycos_transf_1"/>
    <property type="match status" value="1"/>
</dbReference>
<keyword evidence="1 6" id="KW-0328">Glycosyltransferase</keyword>
<dbReference type="Pfam" id="PF13439">
    <property type="entry name" value="Glyco_transf_4"/>
    <property type="match status" value="1"/>
</dbReference>
<dbReference type="InterPro" id="IPR001296">
    <property type="entry name" value="Glyco_trans_1"/>
</dbReference>
<evidence type="ECO:0000256" key="3">
    <source>
        <dbReference type="SAM" id="MobiDB-lite"/>
    </source>
</evidence>
<evidence type="ECO:0000256" key="2">
    <source>
        <dbReference type="ARBA" id="ARBA00022679"/>
    </source>
</evidence>
<dbReference type="EC" id="2.4.1.11" evidence="6"/>
<dbReference type="PANTHER" id="PTHR12526">
    <property type="entry name" value="GLYCOSYLTRANSFERASE"/>
    <property type="match status" value="1"/>
</dbReference>
<dbReference type="AlphaFoldDB" id="A0A7M4DNV4"/>
<sequence length="493" mass="52352">MSEPSIDLRVGGRPARVAVLVYNDAHADTRVLKTAATLAAAGARVRIFAVARARSGFPVGTQRLDSGVELQRLPEFELARSAPWLASAYRWVRRRVAAVGSPAGAASEPVRPTADPGSAGTAPSAGAGSEPAAPTAVGGSAGADLPGGPAAVATSRGSVRARAVSGLFDLWLRTYRTVSLAVYWAGAVRAASHWCPDLVHANDGNTLAPALAVRSRTGARIVYDAHELWRHRNVRSRPLAPHVEHLIERCGIRRAAGVITVSPNIARWLQRTYGLLTPPTLVRNIPPAATAPISTGTGRLRQLAGLTPAAKVIAYGGRLTTNRGIEETVGALAHMASDVHLVLLGYGEPNYVEPLRARVGAAGLNERVHFVGRVDSADVAATLADADLSVVYVRPSCLSYYYSLPNKLFESIHAGLPIAAADLPDTREIVLRYGVGRVFATEDGRDLAATMTEVLADPESYRAAARAAAAELTWEREAGRLLELYRQILSRVR</sequence>
<dbReference type="GO" id="GO:0004373">
    <property type="term" value="F:alpha-1,4-glucan glucosyltransferase (UDP-glucose donor) activity"/>
    <property type="evidence" value="ECO:0007669"/>
    <property type="project" value="UniProtKB-EC"/>
</dbReference>
<dbReference type="PANTHER" id="PTHR12526:SF510">
    <property type="entry name" value="D-INOSITOL 3-PHOSPHATE GLYCOSYLTRANSFERASE"/>
    <property type="match status" value="1"/>
</dbReference>
<dbReference type="Gene3D" id="3.40.50.2000">
    <property type="entry name" value="Glycogen Phosphorylase B"/>
    <property type="match status" value="2"/>
</dbReference>
<feature type="region of interest" description="Disordered" evidence="3">
    <location>
        <begin position="102"/>
        <end position="142"/>
    </location>
</feature>
<feature type="compositionally biased region" description="Low complexity" evidence="3">
    <location>
        <begin position="116"/>
        <end position="136"/>
    </location>
</feature>
<dbReference type="EMBL" id="CACRYJ010000056">
    <property type="protein sequence ID" value="VZO39140.1"/>
    <property type="molecule type" value="Genomic_DNA"/>
</dbReference>